<evidence type="ECO:0000313" key="1">
    <source>
        <dbReference type="EMBL" id="SVD97101.1"/>
    </source>
</evidence>
<sequence length="97" mass="10407">MHLLDVDVGQLSRERDGDRASMIEATGGDDLVSALNRKDEAWVNSAGGISLRLTSELLEITGEEVASHLSSLDPYSDGPEVSWAGPASTSMWLHVAR</sequence>
<accession>A0A382ZNR4</accession>
<name>A0A382ZNR4_9ZZZZ</name>
<protein>
    <submittedName>
        <fullName evidence="1">Uncharacterized protein</fullName>
    </submittedName>
</protein>
<dbReference type="AlphaFoldDB" id="A0A382ZNR4"/>
<reference evidence="1" key="1">
    <citation type="submission" date="2018-05" db="EMBL/GenBank/DDBJ databases">
        <authorList>
            <person name="Lanie J.A."/>
            <person name="Ng W.-L."/>
            <person name="Kazmierczak K.M."/>
            <person name="Andrzejewski T.M."/>
            <person name="Davidsen T.M."/>
            <person name="Wayne K.J."/>
            <person name="Tettelin H."/>
            <person name="Glass J.I."/>
            <person name="Rusch D."/>
            <person name="Podicherti R."/>
            <person name="Tsui H.-C.T."/>
            <person name="Winkler M.E."/>
        </authorList>
    </citation>
    <scope>NUCLEOTIDE SEQUENCE</scope>
</reference>
<organism evidence="1">
    <name type="scientific">marine metagenome</name>
    <dbReference type="NCBI Taxonomy" id="408172"/>
    <lineage>
        <taxon>unclassified sequences</taxon>
        <taxon>metagenomes</taxon>
        <taxon>ecological metagenomes</taxon>
    </lineage>
</organism>
<gene>
    <name evidence="1" type="ORF">METZ01_LOCUS449955</name>
</gene>
<dbReference type="EMBL" id="UINC01185414">
    <property type="protein sequence ID" value="SVD97101.1"/>
    <property type="molecule type" value="Genomic_DNA"/>
</dbReference>
<proteinExistence type="predicted"/>